<gene>
    <name evidence="3" type="ORF">RRF57_008345</name>
</gene>
<keyword evidence="2" id="KW-0812">Transmembrane</keyword>
<evidence type="ECO:0000256" key="1">
    <source>
        <dbReference type="SAM" id="MobiDB-lite"/>
    </source>
</evidence>
<feature type="compositionally biased region" description="Basic and acidic residues" evidence="1">
    <location>
        <begin position="58"/>
        <end position="76"/>
    </location>
</feature>
<sequence>METWQVIFITASILSLLVALGILVWFLTVFLFYNIVMLNFESVSTNRPSRLPSMSTRGFDKEKSRRDFDKERSARDLNKERSARGFDKERYAKIPYSDSEVSGCDSTSSGVFTNLAIVNDVSLLLRVEITLLRPRNTIKVTAGLGTKSSQTAEIPGLRSRVCPLAPRRRRFLIHGDTGHVGVELAKNILYQG</sequence>
<evidence type="ECO:0000313" key="4">
    <source>
        <dbReference type="Proteomes" id="UP001305414"/>
    </source>
</evidence>
<evidence type="ECO:0000256" key="2">
    <source>
        <dbReference type="SAM" id="Phobius"/>
    </source>
</evidence>
<dbReference type="EMBL" id="JAWHQM010000026">
    <property type="protein sequence ID" value="KAK5632631.1"/>
    <property type="molecule type" value="Genomic_DNA"/>
</dbReference>
<keyword evidence="4" id="KW-1185">Reference proteome</keyword>
<dbReference type="Proteomes" id="UP001305414">
    <property type="component" value="Unassembled WGS sequence"/>
</dbReference>
<evidence type="ECO:0000313" key="3">
    <source>
        <dbReference type="EMBL" id="KAK5632631.1"/>
    </source>
</evidence>
<dbReference type="AlphaFoldDB" id="A0AAN7ZAX2"/>
<keyword evidence="2" id="KW-1133">Transmembrane helix</keyword>
<proteinExistence type="predicted"/>
<accession>A0AAN7ZAX2</accession>
<comment type="caution">
    <text evidence="3">The sequence shown here is derived from an EMBL/GenBank/DDBJ whole genome shotgun (WGS) entry which is preliminary data.</text>
</comment>
<organism evidence="3 4">
    <name type="scientific">Xylaria bambusicola</name>
    <dbReference type="NCBI Taxonomy" id="326684"/>
    <lineage>
        <taxon>Eukaryota</taxon>
        <taxon>Fungi</taxon>
        <taxon>Dikarya</taxon>
        <taxon>Ascomycota</taxon>
        <taxon>Pezizomycotina</taxon>
        <taxon>Sordariomycetes</taxon>
        <taxon>Xylariomycetidae</taxon>
        <taxon>Xylariales</taxon>
        <taxon>Xylariaceae</taxon>
        <taxon>Xylaria</taxon>
    </lineage>
</organism>
<name>A0AAN7ZAX2_9PEZI</name>
<feature type="transmembrane region" description="Helical" evidence="2">
    <location>
        <begin position="6"/>
        <end position="33"/>
    </location>
</feature>
<reference evidence="3 4" key="1">
    <citation type="submission" date="2023-10" db="EMBL/GenBank/DDBJ databases">
        <title>Draft genome sequence of Xylaria bambusicola isolate GMP-LS, the root and basal stem rot pathogen of sugarcane in Indonesia.</title>
        <authorList>
            <person name="Selvaraj P."/>
            <person name="Muralishankar V."/>
            <person name="Muruganantham S."/>
            <person name="Sp S."/>
            <person name="Haryani S."/>
            <person name="Lau K.J.X."/>
            <person name="Naqvi N.I."/>
        </authorList>
    </citation>
    <scope>NUCLEOTIDE SEQUENCE [LARGE SCALE GENOMIC DNA]</scope>
    <source>
        <strain evidence="3">GMP-LS</strain>
    </source>
</reference>
<feature type="compositionally biased region" description="Polar residues" evidence="1">
    <location>
        <begin position="46"/>
        <end position="56"/>
    </location>
</feature>
<feature type="region of interest" description="Disordered" evidence="1">
    <location>
        <begin position="46"/>
        <end position="76"/>
    </location>
</feature>
<protein>
    <submittedName>
        <fullName evidence="3">Uncharacterized protein</fullName>
    </submittedName>
</protein>
<keyword evidence="2" id="KW-0472">Membrane</keyword>